<sequence length="199" mass="22230">MAPQEPRPTKYPRKKCPLNDADVVAVSQHMDQAAGLFTSVKCALIGVNCSQTHIVSVLVRPGSQGRPRNVDLITSRYLRDGGAECVCVQPHENVWCIGPFRDTVTDREQLECEPFFLTIFVNPQLPSRKAGPSSLNFLFERLQDGPDEEKRQVAGNILLIKTGRDRVACDVLAHEIPLFEYISRSFLVKEVDRGKHVCG</sequence>
<organism evidence="1 2">
    <name type="scientific">Coprinellus micaceus</name>
    <name type="common">Glistening ink-cap mushroom</name>
    <name type="synonym">Coprinus micaceus</name>
    <dbReference type="NCBI Taxonomy" id="71717"/>
    <lineage>
        <taxon>Eukaryota</taxon>
        <taxon>Fungi</taxon>
        <taxon>Dikarya</taxon>
        <taxon>Basidiomycota</taxon>
        <taxon>Agaricomycotina</taxon>
        <taxon>Agaricomycetes</taxon>
        <taxon>Agaricomycetidae</taxon>
        <taxon>Agaricales</taxon>
        <taxon>Agaricineae</taxon>
        <taxon>Psathyrellaceae</taxon>
        <taxon>Coprinellus</taxon>
    </lineage>
</organism>
<dbReference type="AlphaFoldDB" id="A0A4Y7S058"/>
<evidence type="ECO:0000313" key="2">
    <source>
        <dbReference type="Proteomes" id="UP000298030"/>
    </source>
</evidence>
<keyword evidence="2" id="KW-1185">Reference proteome</keyword>
<dbReference type="EMBL" id="QPFP01000385">
    <property type="protein sequence ID" value="TEB14602.1"/>
    <property type="molecule type" value="Genomic_DNA"/>
</dbReference>
<protein>
    <submittedName>
        <fullName evidence="1">Uncharacterized protein</fullName>
    </submittedName>
</protein>
<reference evidence="1 2" key="1">
    <citation type="journal article" date="2019" name="Nat. Ecol. Evol.">
        <title>Megaphylogeny resolves global patterns of mushroom evolution.</title>
        <authorList>
            <person name="Varga T."/>
            <person name="Krizsan K."/>
            <person name="Foldi C."/>
            <person name="Dima B."/>
            <person name="Sanchez-Garcia M."/>
            <person name="Sanchez-Ramirez S."/>
            <person name="Szollosi G.J."/>
            <person name="Szarkandi J.G."/>
            <person name="Papp V."/>
            <person name="Albert L."/>
            <person name="Andreopoulos W."/>
            <person name="Angelini C."/>
            <person name="Antonin V."/>
            <person name="Barry K.W."/>
            <person name="Bougher N.L."/>
            <person name="Buchanan P."/>
            <person name="Buyck B."/>
            <person name="Bense V."/>
            <person name="Catcheside P."/>
            <person name="Chovatia M."/>
            <person name="Cooper J."/>
            <person name="Damon W."/>
            <person name="Desjardin D."/>
            <person name="Finy P."/>
            <person name="Geml J."/>
            <person name="Haridas S."/>
            <person name="Hughes K."/>
            <person name="Justo A."/>
            <person name="Karasinski D."/>
            <person name="Kautmanova I."/>
            <person name="Kiss B."/>
            <person name="Kocsube S."/>
            <person name="Kotiranta H."/>
            <person name="LaButti K.M."/>
            <person name="Lechner B.E."/>
            <person name="Liimatainen K."/>
            <person name="Lipzen A."/>
            <person name="Lukacs Z."/>
            <person name="Mihaltcheva S."/>
            <person name="Morgado L.N."/>
            <person name="Niskanen T."/>
            <person name="Noordeloos M.E."/>
            <person name="Ohm R.A."/>
            <person name="Ortiz-Santana B."/>
            <person name="Ovrebo C."/>
            <person name="Racz N."/>
            <person name="Riley R."/>
            <person name="Savchenko A."/>
            <person name="Shiryaev A."/>
            <person name="Soop K."/>
            <person name="Spirin V."/>
            <person name="Szebenyi C."/>
            <person name="Tomsovsky M."/>
            <person name="Tulloss R.E."/>
            <person name="Uehling J."/>
            <person name="Grigoriev I.V."/>
            <person name="Vagvolgyi C."/>
            <person name="Papp T."/>
            <person name="Martin F.M."/>
            <person name="Miettinen O."/>
            <person name="Hibbett D.S."/>
            <person name="Nagy L.G."/>
        </authorList>
    </citation>
    <scope>NUCLEOTIDE SEQUENCE [LARGE SCALE GENOMIC DNA]</scope>
    <source>
        <strain evidence="1 2">FP101781</strain>
    </source>
</reference>
<dbReference type="Proteomes" id="UP000298030">
    <property type="component" value="Unassembled WGS sequence"/>
</dbReference>
<dbReference type="OrthoDB" id="10567822at2759"/>
<accession>A0A4Y7S058</accession>
<evidence type="ECO:0000313" key="1">
    <source>
        <dbReference type="EMBL" id="TEB14602.1"/>
    </source>
</evidence>
<gene>
    <name evidence="1" type="ORF">FA13DRAFT_1805424</name>
</gene>
<comment type="caution">
    <text evidence="1">The sequence shown here is derived from an EMBL/GenBank/DDBJ whole genome shotgun (WGS) entry which is preliminary data.</text>
</comment>
<name>A0A4Y7S058_COPMI</name>
<proteinExistence type="predicted"/>